<evidence type="ECO:0000256" key="7">
    <source>
        <dbReference type="ARBA" id="ARBA00022918"/>
    </source>
</evidence>
<comment type="caution">
    <text evidence="10">The sequence shown here is derived from an EMBL/GenBank/DDBJ whole genome shotgun (WGS) entry which is preliminary data.</text>
</comment>
<dbReference type="GO" id="GO:0004519">
    <property type="term" value="F:endonuclease activity"/>
    <property type="evidence" value="ECO:0007669"/>
    <property type="project" value="UniProtKB-KW"/>
</dbReference>
<dbReference type="PANTHER" id="PTHR41694">
    <property type="entry name" value="ENDOGENOUS RETROVIRUS GROUP K MEMBER POL PROTEIN"/>
    <property type="match status" value="1"/>
</dbReference>
<dbReference type="InterPro" id="IPR003308">
    <property type="entry name" value="Integrase_Zn-bd_dom_N"/>
</dbReference>
<keyword evidence="8" id="KW-0863">Zinc-finger</keyword>
<keyword evidence="8" id="KW-0862">Zinc</keyword>
<keyword evidence="4" id="KW-0479">Metal-binding</keyword>
<keyword evidence="3" id="KW-0540">Nuclease</keyword>
<feature type="non-terminal residue" evidence="10">
    <location>
        <position position="55"/>
    </location>
</feature>
<keyword evidence="7" id="KW-0695">RNA-directed DNA polymerase</keyword>
<proteinExistence type="predicted"/>
<evidence type="ECO:0000313" key="10">
    <source>
        <dbReference type="EMBL" id="NWX10464.1"/>
    </source>
</evidence>
<name>A0A7K6TIL8_CALNI</name>
<evidence type="ECO:0000256" key="6">
    <source>
        <dbReference type="ARBA" id="ARBA00022801"/>
    </source>
</evidence>
<dbReference type="Pfam" id="PF02022">
    <property type="entry name" value="Integrase_Zn"/>
    <property type="match status" value="1"/>
</dbReference>
<feature type="non-terminal residue" evidence="10">
    <location>
        <position position="1"/>
    </location>
</feature>
<feature type="domain" description="Integrase-type" evidence="9">
    <location>
        <begin position="1"/>
        <end position="41"/>
    </location>
</feature>
<dbReference type="InterPro" id="IPR017856">
    <property type="entry name" value="Integrase-like_N"/>
</dbReference>
<keyword evidence="11" id="KW-1185">Reference proteome</keyword>
<dbReference type="PROSITE" id="PS50876">
    <property type="entry name" value="ZF_INTEGRASE"/>
    <property type="match status" value="1"/>
</dbReference>
<dbReference type="AlphaFoldDB" id="A0A7K6TIL8"/>
<keyword evidence="6" id="KW-0378">Hydrolase</keyword>
<evidence type="ECO:0000256" key="8">
    <source>
        <dbReference type="PROSITE-ProRule" id="PRU00450"/>
    </source>
</evidence>
<dbReference type="SUPFAM" id="SSF46919">
    <property type="entry name" value="N-terminal Zn binding domain of HIV integrase"/>
    <property type="match status" value="1"/>
</dbReference>
<evidence type="ECO:0000256" key="2">
    <source>
        <dbReference type="ARBA" id="ARBA00022695"/>
    </source>
</evidence>
<evidence type="ECO:0000259" key="9">
    <source>
        <dbReference type="PROSITE" id="PS50876"/>
    </source>
</evidence>
<dbReference type="Proteomes" id="UP000546235">
    <property type="component" value="Unassembled WGS sequence"/>
</dbReference>
<reference evidence="10 11" key="1">
    <citation type="submission" date="2019-09" db="EMBL/GenBank/DDBJ databases">
        <title>Bird 10,000 Genomes (B10K) Project - Family phase.</title>
        <authorList>
            <person name="Zhang G."/>
        </authorList>
    </citation>
    <scope>NUCLEOTIDE SEQUENCE [LARGE SCALE GENOMIC DNA]</scope>
    <source>
        <strain evidence="10">OUT-0007</strain>
        <tissue evidence="10">Blood</tissue>
    </source>
</reference>
<dbReference type="GO" id="GO:0035613">
    <property type="term" value="F:RNA stem-loop binding"/>
    <property type="evidence" value="ECO:0007669"/>
    <property type="project" value="TreeGrafter"/>
</dbReference>
<dbReference type="GO" id="GO:0016787">
    <property type="term" value="F:hydrolase activity"/>
    <property type="evidence" value="ECO:0007669"/>
    <property type="project" value="UniProtKB-KW"/>
</dbReference>
<accession>A0A7K6TIL8</accession>
<dbReference type="GO" id="GO:0003964">
    <property type="term" value="F:RNA-directed DNA polymerase activity"/>
    <property type="evidence" value="ECO:0007669"/>
    <property type="project" value="UniProtKB-KW"/>
</dbReference>
<gene>
    <name evidence="10" type="primary">Ervk18_7</name>
    <name evidence="10" type="ORF">CALNIC_R15435</name>
</gene>
<protein>
    <submittedName>
        <fullName evidence="10">POK18 protein</fullName>
    </submittedName>
</protein>
<evidence type="ECO:0000256" key="1">
    <source>
        <dbReference type="ARBA" id="ARBA00022679"/>
    </source>
</evidence>
<organism evidence="10 11">
    <name type="scientific">Caloenas nicobarica</name>
    <name type="common">Nicobar pigeon</name>
    <dbReference type="NCBI Taxonomy" id="187106"/>
    <lineage>
        <taxon>Eukaryota</taxon>
        <taxon>Metazoa</taxon>
        <taxon>Chordata</taxon>
        <taxon>Craniata</taxon>
        <taxon>Vertebrata</taxon>
        <taxon>Euteleostomi</taxon>
        <taxon>Archelosauria</taxon>
        <taxon>Archosauria</taxon>
        <taxon>Dinosauria</taxon>
        <taxon>Saurischia</taxon>
        <taxon>Theropoda</taxon>
        <taxon>Coelurosauria</taxon>
        <taxon>Aves</taxon>
        <taxon>Neognathae</taxon>
        <taxon>Neoaves</taxon>
        <taxon>Columbimorphae</taxon>
        <taxon>Columbiformes</taxon>
        <taxon>Columbidae</taxon>
        <taxon>Caloenas</taxon>
    </lineage>
</organism>
<dbReference type="EMBL" id="VZSB01003460">
    <property type="protein sequence ID" value="NWX10464.1"/>
    <property type="molecule type" value="Genomic_DNA"/>
</dbReference>
<sequence length="55" mass="5998">CFQSARASHAFFHQNAAALKKVFDLTLKQARDIVRSCPECQGLITSSPSLGVNPH</sequence>
<evidence type="ECO:0000256" key="5">
    <source>
        <dbReference type="ARBA" id="ARBA00022759"/>
    </source>
</evidence>
<evidence type="ECO:0000256" key="3">
    <source>
        <dbReference type="ARBA" id="ARBA00022722"/>
    </source>
</evidence>
<keyword evidence="5" id="KW-0255">Endonuclease</keyword>
<evidence type="ECO:0000313" key="11">
    <source>
        <dbReference type="Proteomes" id="UP000546235"/>
    </source>
</evidence>
<dbReference type="GO" id="GO:0008270">
    <property type="term" value="F:zinc ion binding"/>
    <property type="evidence" value="ECO:0007669"/>
    <property type="project" value="UniProtKB-KW"/>
</dbReference>
<keyword evidence="2" id="KW-0548">Nucleotidyltransferase</keyword>
<dbReference type="PANTHER" id="PTHR41694:SF3">
    <property type="entry name" value="RNA-DIRECTED DNA POLYMERASE-RELATED"/>
    <property type="match status" value="1"/>
</dbReference>
<dbReference type="Gene3D" id="1.10.10.200">
    <property type="match status" value="1"/>
</dbReference>
<keyword evidence="1" id="KW-0808">Transferase</keyword>
<evidence type="ECO:0000256" key="4">
    <source>
        <dbReference type="ARBA" id="ARBA00022723"/>
    </source>
</evidence>